<evidence type="ECO:0000256" key="6">
    <source>
        <dbReference type="ARBA" id="ARBA00034303"/>
    </source>
</evidence>
<dbReference type="EMBL" id="KN832974">
    <property type="protein sequence ID" value="KIM89899.1"/>
    <property type="molecule type" value="Genomic_DNA"/>
</dbReference>
<evidence type="ECO:0000256" key="2">
    <source>
        <dbReference type="ARBA" id="ARBA00022692"/>
    </source>
</evidence>
<evidence type="ECO:0008006" key="10">
    <source>
        <dbReference type="Google" id="ProtNLM"/>
    </source>
</evidence>
<dbReference type="SUPFAM" id="SSF53474">
    <property type="entry name" value="alpha/beta-Hydrolases"/>
    <property type="match status" value="1"/>
</dbReference>
<dbReference type="OrthoDB" id="77878at2759"/>
<feature type="transmembrane region" description="Helical" evidence="7">
    <location>
        <begin position="118"/>
        <end position="138"/>
    </location>
</feature>
<dbReference type="GO" id="GO:0005640">
    <property type="term" value="C:nuclear outer membrane"/>
    <property type="evidence" value="ECO:0007669"/>
    <property type="project" value="UniProtKB-SubCell"/>
</dbReference>
<reference evidence="9" key="2">
    <citation type="submission" date="2015-01" db="EMBL/GenBank/DDBJ databases">
        <title>Evolutionary Origins and Diversification of the Mycorrhizal Mutualists.</title>
        <authorList>
            <consortium name="DOE Joint Genome Institute"/>
            <consortium name="Mycorrhizal Genomics Consortium"/>
            <person name="Kohler A."/>
            <person name="Kuo A."/>
            <person name="Nagy L.G."/>
            <person name="Floudas D."/>
            <person name="Copeland A."/>
            <person name="Barry K.W."/>
            <person name="Cichocki N."/>
            <person name="Veneault-Fourrey C."/>
            <person name="LaButti K."/>
            <person name="Lindquist E.A."/>
            <person name="Lipzen A."/>
            <person name="Lundell T."/>
            <person name="Morin E."/>
            <person name="Murat C."/>
            <person name="Riley R."/>
            <person name="Ohm R."/>
            <person name="Sun H."/>
            <person name="Tunlid A."/>
            <person name="Henrissat B."/>
            <person name="Grigoriev I.V."/>
            <person name="Hibbett D.S."/>
            <person name="Martin F."/>
        </authorList>
    </citation>
    <scope>NUCLEOTIDE SEQUENCE [LARGE SCALE GENOMIC DNA]</scope>
    <source>
        <strain evidence="9">F 1598</strain>
    </source>
</reference>
<evidence type="ECO:0000256" key="3">
    <source>
        <dbReference type="ARBA" id="ARBA00022989"/>
    </source>
</evidence>
<evidence type="ECO:0000256" key="4">
    <source>
        <dbReference type="ARBA" id="ARBA00023136"/>
    </source>
</evidence>
<dbReference type="AlphaFoldDB" id="A0A0C3GDX9"/>
<proteinExistence type="inferred from homology"/>
<evidence type="ECO:0000256" key="5">
    <source>
        <dbReference type="ARBA" id="ARBA00023242"/>
    </source>
</evidence>
<dbReference type="InterPro" id="IPR008547">
    <property type="entry name" value="DUF829_TMEM53"/>
</dbReference>
<protein>
    <recommendedName>
        <fullName evidence="10">DUF829-domain-containing protein</fullName>
    </recommendedName>
</protein>
<keyword evidence="4 7" id="KW-0472">Membrane</keyword>
<organism evidence="8 9">
    <name type="scientific">Piloderma croceum (strain F 1598)</name>
    <dbReference type="NCBI Taxonomy" id="765440"/>
    <lineage>
        <taxon>Eukaryota</taxon>
        <taxon>Fungi</taxon>
        <taxon>Dikarya</taxon>
        <taxon>Basidiomycota</taxon>
        <taxon>Agaricomycotina</taxon>
        <taxon>Agaricomycetes</taxon>
        <taxon>Agaricomycetidae</taxon>
        <taxon>Atheliales</taxon>
        <taxon>Atheliaceae</taxon>
        <taxon>Piloderma</taxon>
    </lineage>
</organism>
<comment type="subcellular location">
    <subcellularLocation>
        <location evidence="6">Nucleus outer membrane</location>
        <topology evidence="6">Single-pass membrane protein</topology>
    </subcellularLocation>
</comment>
<keyword evidence="9" id="KW-1185">Reference proteome</keyword>
<sequence length="232" mass="26115">MDSYAKLYPHASQILVQCRQSFFWTGRKGKEASLYPVINLLKKEGMLQAPTPSILVHIFSNGGAFQMQELSRMLQSSGETPGTDSAIAIIYDSVPGRWSLSSMLAAFLAPFRSTVSRMLIAIPLTIIYSLITAFSFITRERSSMDQMREALNKARVLPWTNERTPRLYIYSDTDELVQQEGVEEHIAEAQELGLNVRSEYFKGSAHVSHVRVDADRYWAAVKKVWAEAADST</sequence>
<dbReference type="PANTHER" id="PTHR12265:SF30">
    <property type="entry name" value="TRANSMEMBRANE PROTEIN 53"/>
    <property type="match status" value="1"/>
</dbReference>
<dbReference type="InParanoid" id="A0A0C3GDX9"/>
<evidence type="ECO:0000256" key="1">
    <source>
        <dbReference type="ARBA" id="ARBA00007387"/>
    </source>
</evidence>
<gene>
    <name evidence="8" type="ORF">PILCRDRAFT_812679</name>
</gene>
<dbReference type="PANTHER" id="PTHR12265">
    <property type="entry name" value="TRANSMEMBRANE PROTEIN 53"/>
    <property type="match status" value="1"/>
</dbReference>
<keyword evidence="3 7" id="KW-1133">Transmembrane helix</keyword>
<accession>A0A0C3GDX9</accession>
<dbReference type="HOGENOM" id="CLU_036503_0_1_1"/>
<name>A0A0C3GDX9_PILCF</name>
<reference evidence="8 9" key="1">
    <citation type="submission" date="2014-04" db="EMBL/GenBank/DDBJ databases">
        <authorList>
            <consortium name="DOE Joint Genome Institute"/>
            <person name="Kuo A."/>
            <person name="Tarkka M."/>
            <person name="Buscot F."/>
            <person name="Kohler A."/>
            <person name="Nagy L.G."/>
            <person name="Floudas D."/>
            <person name="Copeland A."/>
            <person name="Barry K.W."/>
            <person name="Cichocki N."/>
            <person name="Veneault-Fourrey C."/>
            <person name="LaButti K."/>
            <person name="Lindquist E.A."/>
            <person name="Lipzen A."/>
            <person name="Lundell T."/>
            <person name="Morin E."/>
            <person name="Murat C."/>
            <person name="Sun H."/>
            <person name="Tunlid A."/>
            <person name="Henrissat B."/>
            <person name="Grigoriev I.V."/>
            <person name="Hibbett D.S."/>
            <person name="Martin F."/>
            <person name="Nordberg H.P."/>
            <person name="Cantor M.N."/>
            <person name="Hua S.X."/>
        </authorList>
    </citation>
    <scope>NUCLEOTIDE SEQUENCE [LARGE SCALE GENOMIC DNA]</scope>
    <source>
        <strain evidence="8 9">F 1598</strain>
    </source>
</reference>
<keyword evidence="2 7" id="KW-0812">Transmembrane</keyword>
<dbReference type="Pfam" id="PF05705">
    <property type="entry name" value="DUF829"/>
    <property type="match status" value="1"/>
</dbReference>
<evidence type="ECO:0000313" key="9">
    <source>
        <dbReference type="Proteomes" id="UP000054166"/>
    </source>
</evidence>
<evidence type="ECO:0000313" key="8">
    <source>
        <dbReference type="EMBL" id="KIM89899.1"/>
    </source>
</evidence>
<evidence type="ECO:0000256" key="7">
    <source>
        <dbReference type="SAM" id="Phobius"/>
    </source>
</evidence>
<dbReference type="InterPro" id="IPR029058">
    <property type="entry name" value="AB_hydrolase_fold"/>
</dbReference>
<keyword evidence="5" id="KW-0539">Nucleus</keyword>
<comment type="similarity">
    <text evidence="1">Belongs to the TMEM53 family.</text>
</comment>
<dbReference type="Proteomes" id="UP000054166">
    <property type="component" value="Unassembled WGS sequence"/>
</dbReference>